<protein>
    <submittedName>
        <fullName evidence="5">Uncharacterized protein</fullName>
    </submittedName>
</protein>
<dbReference type="InterPro" id="IPR004171">
    <property type="entry name" value="cAMP_dep_PKI"/>
</dbReference>
<feature type="compositionally biased region" description="Low complexity" evidence="4">
    <location>
        <begin position="90"/>
        <end position="106"/>
    </location>
</feature>
<feature type="compositionally biased region" description="Basic residues" evidence="4">
    <location>
        <begin position="18"/>
        <end position="34"/>
    </location>
</feature>
<evidence type="ECO:0000256" key="1">
    <source>
        <dbReference type="ARBA" id="ARBA00002844"/>
    </source>
</evidence>
<reference evidence="5" key="1">
    <citation type="submission" date="2020-11" db="EMBL/GenBank/DDBJ databases">
        <authorList>
            <person name="Tran Van P."/>
        </authorList>
    </citation>
    <scope>NUCLEOTIDE SEQUENCE</scope>
</reference>
<feature type="compositionally biased region" description="Gly residues" evidence="4">
    <location>
        <begin position="1"/>
        <end position="10"/>
    </location>
</feature>
<comment type="similarity">
    <text evidence="2">Belongs to the PKI family.</text>
</comment>
<dbReference type="Pfam" id="PF02827">
    <property type="entry name" value="PKI"/>
    <property type="match status" value="1"/>
</dbReference>
<dbReference type="EMBL" id="OC001372">
    <property type="protein sequence ID" value="CAD7259765.1"/>
    <property type="molecule type" value="Genomic_DNA"/>
</dbReference>
<dbReference type="PANTHER" id="PTHR15416">
    <property type="entry name" value="CAMP-DEPENDENT PROTEIN KINASE INHIBITOR/PKI"/>
    <property type="match status" value="1"/>
</dbReference>
<evidence type="ECO:0000256" key="2">
    <source>
        <dbReference type="ARBA" id="ARBA00006393"/>
    </source>
</evidence>
<accession>A0A7R9ASW2</accession>
<gene>
    <name evidence="5" type="ORF">TSIB3V08_LOCUS3963</name>
</gene>
<keyword evidence="3" id="KW-0649">Protein kinase inhibitor</keyword>
<comment type="function">
    <text evidence="1">Extremely potent competitive inhibitor of cAMP-dependent protein kinase activity, this protein interacts with the catalytic subunit of the enzyme after the cAMP-induced dissociation of its regulatory chains.</text>
</comment>
<dbReference type="AlphaFoldDB" id="A0A7R9ASW2"/>
<evidence type="ECO:0000256" key="4">
    <source>
        <dbReference type="SAM" id="MobiDB-lite"/>
    </source>
</evidence>
<organism evidence="5">
    <name type="scientific">Timema shepardi</name>
    <name type="common">Walking stick</name>
    <dbReference type="NCBI Taxonomy" id="629360"/>
    <lineage>
        <taxon>Eukaryota</taxon>
        <taxon>Metazoa</taxon>
        <taxon>Ecdysozoa</taxon>
        <taxon>Arthropoda</taxon>
        <taxon>Hexapoda</taxon>
        <taxon>Insecta</taxon>
        <taxon>Pterygota</taxon>
        <taxon>Neoptera</taxon>
        <taxon>Polyneoptera</taxon>
        <taxon>Phasmatodea</taxon>
        <taxon>Timematodea</taxon>
        <taxon>Timematoidea</taxon>
        <taxon>Timematidae</taxon>
        <taxon>Timema</taxon>
    </lineage>
</organism>
<evidence type="ECO:0000313" key="5">
    <source>
        <dbReference type="EMBL" id="CAD7259765.1"/>
    </source>
</evidence>
<feature type="region of interest" description="Disordered" evidence="4">
    <location>
        <begin position="90"/>
        <end position="137"/>
    </location>
</feature>
<name>A0A7R9ASW2_TIMSH</name>
<proteinExistence type="inferred from homology"/>
<sequence length="137" mass="13999">MKSSGGGGDPEGAAPSPRARKSARPRRRFTRRAVLKMLAMMEQTPDSNHDPVQDFLTSGRTGRRNAMPDILGEHAATSTAELPACIQKLSTTDASASSSNSTSQSSGVTPTTPNTSAVLPTESGGTQGAPSGGATNS</sequence>
<feature type="region of interest" description="Disordered" evidence="4">
    <location>
        <begin position="1"/>
        <end position="75"/>
    </location>
</feature>
<dbReference type="GO" id="GO:0004862">
    <property type="term" value="F:cAMP-dependent protein kinase inhibitor activity"/>
    <property type="evidence" value="ECO:0007669"/>
    <property type="project" value="InterPro"/>
</dbReference>
<feature type="compositionally biased region" description="Polar residues" evidence="4">
    <location>
        <begin position="107"/>
        <end position="118"/>
    </location>
</feature>
<evidence type="ECO:0000256" key="3">
    <source>
        <dbReference type="ARBA" id="ARBA00023013"/>
    </source>
</evidence>